<dbReference type="Proteomes" id="UP000828941">
    <property type="component" value="Chromosome 5"/>
</dbReference>
<sequence>MVVDNQDPSSLPRSISLKDTGALANSSFRADIYAFGVIVLTGKVVQNNGFDLAKRLNSVVREEWRVEVFDKSLRCQ</sequence>
<proteinExistence type="predicted"/>
<gene>
    <name evidence="1" type="ORF">L6164_011080</name>
</gene>
<dbReference type="EMBL" id="CM039430">
    <property type="protein sequence ID" value="KAI4343771.1"/>
    <property type="molecule type" value="Genomic_DNA"/>
</dbReference>
<evidence type="ECO:0000313" key="2">
    <source>
        <dbReference type="Proteomes" id="UP000828941"/>
    </source>
</evidence>
<name>A0ACB9P8L5_BAUVA</name>
<keyword evidence="2" id="KW-1185">Reference proteome</keyword>
<reference evidence="1 2" key="1">
    <citation type="journal article" date="2022" name="DNA Res.">
        <title>Chromosomal-level genome assembly of the orchid tree Bauhinia variegata (Leguminosae; Cercidoideae) supports the allotetraploid origin hypothesis of Bauhinia.</title>
        <authorList>
            <person name="Zhong Y."/>
            <person name="Chen Y."/>
            <person name="Zheng D."/>
            <person name="Pang J."/>
            <person name="Liu Y."/>
            <person name="Luo S."/>
            <person name="Meng S."/>
            <person name="Qian L."/>
            <person name="Wei D."/>
            <person name="Dai S."/>
            <person name="Zhou R."/>
        </authorList>
    </citation>
    <scope>NUCLEOTIDE SEQUENCE [LARGE SCALE GENOMIC DNA]</scope>
    <source>
        <strain evidence="1">BV-YZ2020</strain>
    </source>
</reference>
<comment type="caution">
    <text evidence="1">The sequence shown here is derived from an EMBL/GenBank/DDBJ whole genome shotgun (WGS) entry which is preliminary data.</text>
</comment>
<accession>A0ACB9P8L5</accession>
<protein>
    <submittedName>
        <fullName evidence="1">Uncharacterized protein</fullName>
    </submittedName>
</protein>
<evidence type="ECO:0000313" key="1">
    <source>
        <dbReference type="EMBL" id="KAI4343771.1"/>
    </source>
</evidence>
<organism evidence="1 2">
    <name type="scientific">Bauhinia variegata</name>
    <name type="common">Purple orchid tree</name>
    <name type="synonym">Phanera variegata</name>
    <dbReference type="NCBI Taxonomy" id="167791"/>
    <lineage>
        <taxon>Eukaryota</taxon>
        <taxon>Viridiplantae</taxon>
        <taxon>Streptophyta</taxon>
        <taxon>Embryophyta</taxon>
        <taxon>Tracheophyta</taxon>
        <taxon>Spermatophyta</taxon>
        <taxon>Magnoliopsida</taxon>
        <taxon>eudicotyledons</taxon>
        <taxon>Gunneridae</taxon>
        <taxon>Pentapetalae</taxon>
        <taxon>rosids</taxon>
        <taxon>fabids</taxon>
        <taxon>Fabales</taxon>
        <taxon>Fabaceae</taxon>
        <taxon>Cercidoideae</taxon>
        <taxon>Cercideae</taxon>
        <taxon>Bauhiniinae</taxon>
        <taxon>Bauhinia</taxon>
    </lineage>
</organism>